<dbReference type="Proteomes" id="UP000184300">
    <property type="component" value="Unassembled WGS sequence"/>
</dbReference>
<dbReference type="AlphaFoldDB" id="A0A1L9V8V7"/>
<keyword evidence="1" id="KW-0732">Signal</keyword>
<name>A0A1L9V8V7_ASPGL</name>
<feature type="chain" id="PRO_5012251010" description="Ecp2 effector protein domain-containing protein" evidence="1">
    <location>
        <begin position="20"/>
        <end position="211"/>
    </location>
</feature>
<dbReference type="RefSeq" id="XP_022397031.1">
    <property type="nucleotide sequence ID" value="XM_022545018.1"/>
</dbReference>
<organism evidence="2 3">
    <name type="scientific">Aspergillus glaucus CBS 516.65</name>
    <dbReference type="NCBI Taxonomy" id="1160497"/>
    <lineage>
        <taxon>Eukaryota</taxon>
        <taxon>Fungi</taxon>
        <taxon>Dikarya</taxon>
        <taxon>Ascomycota</taxon>
        <taxon>Pezizomycotina</taxon>
        <taxon>Eurotiomycetes</taxon>
        <taxon>Eurotiomycetidae</taxon>
        <taxon>Eurotiales</taxon>
        <taxon>Aspergillaceae</taxon>
        <taxon>Aspergillus</taxon>
        <taxon>Aspergillus subgen. Aspergillus</taxon>
    </lineage>
</organism>
<dbReference type="VEuPathDB" id="FungiDB:ASPGLDRAFT_39031"/>
<proteinExistence type="predicted"/>
<accession>A0A1L9V8V7</accession>
<dbReference type="OrthoDB" id="4474182at2759"/>
<sequence>MKATTLLALLGLFGASATAVPAVNFPRQNGNNHPVSWEFFLFQNTNCTGPQDTFSGNGTTACRNDIRHGSALGFIKDDISPGCVIELFRGKNCTQSVRNVTSRTESSCQVLPGSVSSFDTTVHRHPKAASINHSILLQTQSRELSLVESLRYLMQNLEWRRQFHDGSQFTGNIESAQFMLNHQVELNVMREPQTEINGTVTILAEKLAVLR</sequence>
<reference evidence="3" key="1">
    <citation type="journal article" date="2017" name="Genome Biol.">
        <title>Comparative genomics reveals high biological diversity and specific adaptations in the industrially and medically important fungal genus Aspergillus.</title>
        <authorList>
            <person name="de Vries R.P."/>
            <person name="Riley R."/>
            <person name="Wiebenga A."/>
            <person name="Aguilar-Osorio G."/>
            <person name="Amillis S."/>
            <person name="Uchima C.A."/>
            <person name="Anderluh G."/>
            <person name="Asadollahi M."/>
            <person name="Askin M."/>
            <person name="Barry K."/>
            <person name="Battaglia E."/>
            <person name="Bayram O."/>
            <person name="Benocci T."/>
            <person name="Braus-Stromeyer S.A."/>
            <person name="Caldana C."/>
            <person name="Canovas D."/>
            <person name="Cerqueira G.C."/>
            <person name="Chen F."/>
            <person name="Chen W."/>
            <person name="Choi C."/>
            <person name="Clum A."/>
            <person name="Dos Santos R.A."/>
            <person name="Damasio A.R."/>
            <person name="Diallinas G."/>
            <person name="Emri T."/>
            <person name="Fekete E."/>
            <person name="Flipphi M."/>
            <person name="Freyberg S."/>
            <person name="Gallo A."/>
            <person name="Gournas C."/>
            <person name="Habgood R."/>
            <person name="Hainaut M."/>
            <person name="Harispe M.L."/>
            <person name="Henrissat B."/>
            <person name="Hilden K.S."/>
            <person name="Hope R."/>
            <person name="Hossain A."/>
            <person name="Karabika E."/>
            <person name="Karaffa L."/>
            <person name="Karanyi Z."/>
            <person name="Krasevec N."/>
            <person name="Kuo A."/>
            <person name="Kusch H."/>
            <person name="LaButti K."/>
            <person name="Lagendijk E.L."/>
            <person name="Lapidus A."/>
            <person name="Levasseur A."/>
            <person name="Lindquist E."/>
            <person name="Lipzen A."/>
            <person name="Logrieco A.F."/>
            <person name="MacCabe A."/>
            <person name="Maekelae M.R."/>
            <person name="Malavazi I."/>
            <person name="Melin P."/>
            <person name="Meyer V."/>
            <person name="Mielnichuk N."/>
            <person name="Miskei M."/>
            <person name="Molnar A.P."/>
            <person name="Mule G."/>
            <person name="Ngan C.Y."/>
            <person name="Orejas M."/>
            <person name="Orosz E."/>
            <person name="Ouedraogo J.P."/>
            <person name="Overkamp K.M."/>
            <person name="Park H.-S."/>
            <person name="Perrone G."/>
            <person name="Piumi F."/>
            <person name="Punt P.J."/>
            <person name="Ram A.F."/>
            <person name="Ramon A."/>
            <person name="Rauscher S."/>
            <person name="Record E."/>
            <person name="Riano-Pachon D.M."/>
            <person name="Robert V."/>
            <person name="Roehrig J."/>
            <person name="Ruller R."/>
            <person name="Salamov A."/>
            <person name="Salih N.S."/>
            <person name="Samson R.A."/>
            <person name="Sandor E."/>
            <person name="Sanguinetti M."/>
            <person name="Schuetze T."/>
            <person name="Sepcic K."/>
            <person name="Shelest E."/>
            <person name="Sherlock G."/>
            <person name="Sophianopoulou V."/>
            <person name="Squina F.M."/>
            <person name="Sun H."/>
            <person name="Susca A."/>
            <person name="Todd R.B."/>
            <person name="Tsang A."/>
            <person name="Unkles S.E."/>
            <person name="van de Wiele N."/>
            <person name="van Rossen-Uffink D."/>
            <person name="Oliveira J.V."/>
            <person name="Vesth T.C."/>
            <person name="Visser J."/>
            <person name="Yu J.-H."/>
            <person name="Zhou M."/>
            <person name="Andersen M.R."/>
            <person name="Archer D.B."/>
            <person name="Baker S.E."/>
            <person name="Benoit I."/>
            <person name="Brakhage A.A."/>
            <person name="Braus G.H."/>
            <person name="Fischer R."/>
            <person name="Frisvad J.C."/>
            <person name="Goldman G.H."/>
            <person name="Houbraken J."/>
            <person name="Oakley B."/>
            <person name="Pocsi I."/>
            <person name="Scazzocchio C."/>
            <person name="Seiboth B."/>
            <person name="vanKuyk P.A."/>
            <person name="Wortman J."/>
            <person name="Dyer P.S."/>
            <person name="Grigoriev I.V."/>
        </authorList>
    </citation>
    <scope>NUCLEOTIDE SEQUENCE [LARGE SCALE GENOMIC DNA]</scope>
    <source>
        <strain evidence="3">CBS 516.65</strain>
    </source>
</reference>
<feature type="signal peptide" evidence="1">
    <location>
        <begin position="1"/>
        <end position="19"/>
    </location>
</feature>
<evidence type="ECO:0000313" key="2">
    <source>
        <dbReference type="EMBL" id="OJJ80333.1"/>
    </source>
</evidence>
<evidence type="ECO:0000256" key="1">
    <source>
        <dbReference type="SAM" id="SignalP"/>
    </source>
</evidence>
<gene>
    <name evidence="2" type="ORF">ASPGLDRAFT_39031</name>
</gene>
<evidence type="ECO:0000313" key="3">
    <source>
        <dbReference type="Proteomes" id="UP000184300"/>
    </source>
</evidence>
<dbReference type="GeneID" id="34461279"/>
<protein>
    <recommendedName>
        <fullName evidence="4">Ecp2 effector protein domain-containing protein</fullName>
    </recommendedName>
</protein>
<evidence type="ECO:0008006" key="4">
    <source>
        <dbReference type="Google" id="ProtNLM"/>
    </source>
</evidence>
<dbReference type="EMBL" id="KV878911">
    <property type="protein sequence ID" value="OJJ80333.1"/>
    <property type="molecule type" value="Genomic_DNA"/>
</dbReference>
<keyword evidence="3" id="KW-1185">Reference proteome</keyword>